<keyword evidence="6" id="KW-0489">Methyltransferase</keyword>
<reference evidence="12" key="1">
    <citation type="submission" date="2020-05" db="EMBL/GenBank/DDBJ databases">
        <authorList>
            <person name="Chiriac C."/>
            <person name="Salcher M."/>
            <person name="Ghai R."/>
            <person name="Kavagutti S V."/>
        </authorList>
    </citation>
    <scope>NUCLEOTIDE SEQUENCE</scope>
</reference>
<comment type="catalytic activity">
    <reaction evidence="10">
        <text>uridine(1498) in 16S rRNA + S-adenosyl-L-methionine = N(3)-methyluridine(1498) in 16S rRNA + S-adenosyl-L-homocysteine + H(+)</text>
        <dbReference type="Rhea" id="RHEA:42920"/>
        <dbReference type="Rhea" id="RHEA-COMP:10283"/>
        <dbReference type="Rhea" id="RHEA-COMP:10284"/>
        <dbReference type="ChEBI" id="CHEBI:15378"/>
        <dbReference type="ChEBI" id="CHEBI:57856"/>
        <dbReference type="ChEBI" id="CHEBI:59789"/>
        <dbReference type="ChEBI" id="CHEBI:65315"/>
        <dbReference type="ChEBI" id="CHEBI:74502"/>
        <dbReference type="EC" id="2.1.1.193"/>
    </reaction>
</comment>
<dbReference type="EMBL" id="CAEZUE010000041">
    <property type="protein sequence ID" value="CAB4589550.1"/>
    <property type="molecule type" value="Genomic_DNA"/>
</dbReference>
<keyword evidence="8" id="KW-0949">S-adenosyl-L-methionine</keyword>
<dbReference type="CDD" id="cd18084">
    <property type="entry name" value="RsmE-like"/>
    <property type="match status" value="1"/>
</dbReference>
<name>A0A6J6FMB1_9ZZZZ</name>
<dbReference type="AlphaFoldDB" id="A0A6J6FMB1"/>
<dbReference type="GO" id="GO:0005737">
    <property type="term" value="C:cytoplasm"/>
    <property type="evidence" value="ECO:0007669"/>
    <property type="project" value="UniProtKB-SubCell"/>
</dbReference>
<dbReference type="NCBIfam" id="NF008693">
    <property type="entry name" value="PRK11713.2-3"/>
    <property type="match status" value="1"/>
</dbReference>
<evidence type="ECO:0000256" key="6">
    <source>
        <dbReference type="ARBA" id="ARBA00022603"/>
    </source>
</evidence>
<evidence type="ECO:0000256" key="4">
    <source>
        <dbReference type="ARBA" id="ARBA00022490"/>
    </source>
</evidence>
<dbReference type="SUPFAM" id="SSF75217">
    <property type="entry name" value="alpha/beta knot"/>
    <property type="match status" value="1"/>
</dbReference>
<dbReference type="InterPro" id="IPR029026">
    <property type="entry name" value="tRNA_m1G_MTases_N"/>
</dbReference>
<dbReference type="Gene3D" id="3.40.1280.10">
    <property type="match status" value="1"/>
</dbReference>
<dbReference type="InterPro" id="IPR029028">
    <property type="entry name" value="Alpha/beta_knot_MTases"/>
</dbReference>
<comment type="function">
    <text evidence="9">Specifically methylates the N3 position of the uracil ring of uridine 1498 (m3U1498) in 16S rRNA. Acts on the fully assembled 30S ribosomal subunit.</text>
</comment>
<evidence type="ECO:0000256" key="7">
    <source>
        <dbReference type="ARBA" id="ARBA00022679"/>
    </source>
</evidence>
<comment type="subcellular location">
    <subcellularLocation>
        <location evidence="1">Cytoplasm</location>
    </subcellularLocation>
</comment>
<dbReference type="NCBIfam" id="TIGR00046">
    <property type="entry name" value="RsmE family RNA methyltransferase"/>
    <property type="match status" value="1"/>
</dbReference>
<dbReference type="InterPro" id="IPR006700">
    <property type="entry name" value="RsmE"/>
</dbReference>
<protein>
    <recommendedName>
        <fullName evidence="3">16S rRNA (uracil(1498)-N(3))-methyltransferase</fullName>
        <ecNumber evidence="3">2.1.1.193</ecNumber>
    </recommendedName>
</protein>
<sequence length="211" mass="22245">MRVGETVAVSDGLGWIAQGVASAVSPSHITLDVSVIRETAVASPTLSLVQALAKGDRDELAVQMCTELGASEIVPWQAERSISRWSGEKQAKGRERWATIAREASKQAMRATIPTITDVVSTTQLVNVVKNRTVIVLDPRAPQTLGEWARTHTTETDIAVVVGPEGGISPAEMESLLAAGAVGIRIGDNVLRTSTAGAASFAALRAIFGQY</sequence>
<gene>
    <name evidence="12" type="ORF">UFOPK1788_00446</name>
</gene>
<dbReference type="GO" id="GO:0070475">
    <property type="term" value="P:rRNA base methylation"/>
    <property type="evidence" value="ECO:0007669"/>
    <property type="project" value="TreeGrafter"/>
</dbReference>
<evidence type="ECO:0000256" key="1">
    <source>
        <dbReference type="ARBA" id="ARBA00004496"/>
    </source>
</evidence>
<evidence type="ECO:0000256" key="2">
    <source>
        <dbReference type="ARBA" id="ARBA00005528"/>
    </source>
</evidence>
<evidence type="ECO:0000259" key="11">
    <source>
        <dbReference type="Pfam" id="PF04452"/>
    </source>
</evidence>
<comment type="similarity">
    <text evidence="2">Belongs to the RNA methyltransferase RsmE family.</text>
</comment>
<dbReference type="Pfam" id="PF04452">
    <property type="entry name" value="Methyltrans_RNA"/>
    <property type="match status" value="1"/>
</dbReference>
<proteinExistence type="inferred from homology"/>
<keyword evidence="5" id="KW-0698">rRNA processing</keyword>
<dbReference type="PIRSF" id="PIRSF015601">
    <property type="entry name" value="MTase_slr0722"/>
    <property type="match status" value="1"/>
</dbReference>
<evidence type="ECO:0000256" key="9">
    <source>
        <dbReference type="ARBA" id="ARBA00025699"/>
    </source>
</evidence>
<feature type="domain" description="Ribosomal RNA small subunit methyltransferase E methyltransferase" evidence="11">
    <location>
        <begin position="44"/>
        <end position="204"/>
    </location>
</feature>
<dbReference type="PANTHER" id="PTHR30027:SF3">
    <property type="entry name" value="16S RRNA (URACIL(1498)-N(3))-METHYLTRANSFERASE"/>
    <property type="match status" value="1"/>
</dbReference>
<accession>A0A6J6FMB1</accession>
<dbReference type="GO" id="GO:0070042">
    <property type="term" value="F:rRNA (uridine-N3-)-methyltransferase activity"/>
    <property type="evidence" value="ECO:0007669"/>
    <property type="project" value="TreeGrafter"/>
</dbReference>
<dbReference type="EC" id="2.1.1.193" evidence="3"/>
<evidence type="ECO:0000313" key="12">
    <source>
        <dbReference type="EMBL" id="CAB4589550.1"/>
    </source>
</evidence>
<organism evidence="12">
    <name type="scientific">freshwater metagenome</name>
    <dbReference type="NCBI Taxonomy" id="449393"/>
    <lineage>
        <taxon>unclassified sequences</taxon>
        <taxon>metagenomes</taxon>
        <taxon>ecological metagenomes</taxon>
    </lineage>
</organism>
<keyword evidence="4" id="KW-0963">Cytoplasm</keyword>
<evidence type="ECO:0000256" key="10">
    <source>
        <dbReference type="ARBA" id="ARBA00047944"/>
    </source>
</evidence>
<dbReference type="InterPro" id="IPR046886">
    <property type="entry name" value="RsmE_MTase_dom"/>
</dbReference>
<keyword evidence="7" id="KW-0808">Transferase</keyword>
<evidence type="ECO:0000256" key="3">
    <source>
        <dbReference type="ARBA" id="ARBA00012328"/>
    </source>
</evidence>
<evidence type="ECO:0000256" key="8">
    <source>
        <dbReference type="ARBA" id="ARBA00022691"/>
    </source>
</evidence>
<dbReference type="PANTHER" id="PTHR30027">
    <property type="entry name" value="RIBOSOMAL RNA SMALL SUBUNIT METHYLTRANSFERASE E"/>
    <property type="match status" value="1"/>
</dbReference>
<evidence type="ECO:0000256" key="5">
    <source>
        <dbReference type="ARBA" id="ARBA00022552"/>
    </source>
</evidence>